<keyword evidence="3" id="KW-1185">Reference proteome</keyword>
<feature type="region of interest" description="Disordered" evidence="1">
    <location>
        <begin position="60"/>
        <end position="79"/>
    </location>
</feature>
<gene>
    <name evidence="2" type="ORF">PSQ39_17750</name>
</gene>
<sequence>MLYKFKSKSTADLIMLEPNGRRVLEIIGKTPGPQGIVLASQIAAALGALESALAAEDALAAQARAESPEEDEDSQRSAAVSLRQRVAPFMDMLRRSEAEGHDVTWGV</sequence>
<reference evidence="2 3" key="1">
    <citation type="submission" date="2023-02" db="EMBL/GenBank/DDBJ databases">
        <title>Bacterial whole genome sequence for Curvibacter sp. HBC28.</title>
        <authorList>
            <person name="Le V."/>
            <person name="Ko S.-R."/>
            <person name="Ahn C.-Y."/>
            <person name="Oh H.-M."/>
        </authorList>
    </citation>
    <scope>NUCLEOTIDE SEQUENCE [LARGE SCALE GENOMIC DNA]</scope>
    <source>
        <strain evidence="2 3">HBC28</strain>
    </source>
</reference>
<evidence type="ECO:0000313" key="3">
    <source>
        <dbReference type="Proteomes" id="UP001528672"/>
    </source>
</evidence>
<evidence type="ECO:0000256" key="1">
    <source>
        <dbReference type="SAM" id="MobiDB-lite"/>
    </source>
</evidence>
<dbReference type="Proteomes" id="UP001528672">
    <property type="component" value="Unassembled WGS sequence"/>
</dbReference>
<dbReference type="Pfam" id="PF08895">
    <property type="entry name" value="DUF1840"/>
    <property type="match status" value="1"/>
</dbReference>
<dbReference type="InterPro" id="IPR014991">
    <property type="entry name" value="DUF1840"/>
</dbReference>
<evidence type="ECO:0000313" key="2">
    <source>
        <dbReference type="EMBL" id="MDD0816487.1"/>
    </source>
</evidence>
<dbReference type="RefSeq" id="WP_273928304.1">
    <property type="nucleotide sequence ID" value="NZ_JAQSIN010000006.1"/>
</dbReference>
<accession>A0ABT5MIV0</accession>
<protein>
    <submittedName>
        <fullName evidence="2">DUF1840 domain-containing protein</fullName>
    </submittedName>
</protein>
<proteinExistence type="predicted"/>
<dbReference type="EMBL" id="JAQSIO010000008">
    <property type="protein sequence ID" value="MDD0816487.1"/>
    <property type="molecule type" value="Genomic_DNA"/>
</dbReference>
<comment type="caution">
    <text evidence="2">The sequence shown here is derived from an EMBL/GenBank/DDBJ whole genome shotgun (WGS) entry which is preliminary data.</text>
</comment>
<name>A0ABT5MIV0_9BURK</name>
<organism evidence="2 3">
    <name type="scientific">Curvibacter microcysteis</name>
    <dbReference type="NCBI Taxonomy" id="3026419"/>
    <lineage>
        <taxon>Bacteria</taxon>
        <taxon>Pseudomonadati</taxon>
        <taxon>Pseudomonadota</taxon>
        <taxon>Betaproteobacteria</taxon>
        <taxon>Burkholderiales</taxon>
        <taxon>Comamonadaceae</taxon>
        <taxon>Curvibacter</taxon>
    </lineage>
</organism>